<organism evidence="4 5">
    <name type="scientific">Lachancea fermentati</name>
    <name type="common">Zygosaccharomyces fermentati</name>
    <dbReference type="NCBI Taxonomy" id="4955"/>
    <lineage>
        <taxon>Eukaryota</taxon>
        <taxon>Fungi</taxon>
        <taxon>Dikarya</taxon>
        <taxon>Ascomycota</taxon>
        <taxon>Saccharomycotina</taxon>
        <taxon>Saccharomycetes</taxon>
        <taxon>Saccharomycetales</taxon>
        <taxon>Saccharomycetaceae</taxon>
        <taxon>Lachancea</taxon>
    </lineage>
</organism>
<dbReference type="InterPro" id="IPR038397">
    <property type="entry name" value="TBCC_N_sf"/>
</dbReference>
<sequence length="295" mass="33259">MEVSSSKNPSEISKRFSEAVKEIESQLSKPTPTIDFKKLKSEIIALSNDLTSISGNLPSYGIKMYTATIDNLLKRVNSEELQSQVSQMPVKSFKFKQKPRLLNKMNALDQVRIEDNLKDDSPIIMNTEFTLERGKSFFQNLKYCTISDGLVHENSGKGTSLASGTLHVRKIDSCLINVSRLPFSQGSIFLEDCKNSIIIMKLNYQADFSASNNIQVRLTKLVNCSLCILKEGEDRQVIVMEQCSNCTFHECTRKHIHIQDFSDLNLGAAHVSSNYQFNSFELFDFDTSALKTLIS</sequence>
<evidence type="ECO:0000259" key="3">
    <source>
        <dbReference type="PROSITE" id="PS51329"/>
    </source>
</evidence>
<reference evidence="4 5" key="1">
    <citation type="submission" date="2016-03" db="EMBL/GenBank/DDBJ databases">
        <authorList>
            <person name="Devillers H."/>
        </authorList>
    </citation>
    <scope>NUCLEOTIDE SEQUENCE [LARGE SCALE GENOMIC DNA]</scope>
    <source>
        <strain evidence="4">CBS 6772</strain>
    </source>
</reference>
<keyword evidence="2" id="KW-0963">Cytoplasm</keyword>
<dbReference type="GO" id="GO:0007023">
    <property type="term" value="P:post-chaperonin tubulin folding pathway"/>
    <property type="evidence" value="ECO:0007669"/>
    <property type="project" value="InterPro"/>
</dbReference>
<accession>A0A1G4M995</accession>
<feature type="domain" description="C-CAP/cofactor C-like" evidence="3">
    <location>
        <begin position="118"/>
        <end position="287"/>
    </location>
</feature>
<evidence type="ECO:0000313" key="4">
    <source>
        <dbReference type="EMBL" id="SCW00401.1"/>
    </source>
</evidence>
<dbReference type="InterPro" id="IPR027684">
    <property type="entry name" value="TBCC"/>
</dbReference>
<keyword evidence="5" id="KW-1185">Reference proteome</keyword>
<dbReference type="PANTHER" id="PTHR15139">
    <property type="entry name" value="TUBULIN FOLDING COFACTOR C"/>
    <property type="match status" value="1"/>
</dbReference>
<dbReference type="InterPro" id="IPR016098">
    <property type="entry name" value="CAP/MinC_C"/>
</dbReference>
<evidence type="ECO:0000256" key="1">
    <source>
        <dbReference type="ARBA" id="ARBA00004496"/>
    </source>
</evidence>
<dbReference type="Gene3D" id="2.160.20.70">
    <property type="match status" value="1"/>
</dbReference>
<gene>
    <name evidence="4" type="ORF">LAFE_0C03378G</name>
</gene>
<dbReference type="STRING" id="4955.A0A1G4M995"/>
<dbReference type="AlphaFoldDB" id="A0A1G4M995"/>
<dbReference type="OMA" id="RIVMERC"/>
<protein>
    <submittedName>
        <fullName evidence="4">LAFE_0C03378g1_1</fullName>
    </submittedName>
</protein>
<dbReference type="PROSITE" id="PS51329">
    <property type="entry name" value="C_CAP_COFACTOR_C"/>
    <property type="match status" value="1"/>
</dbReference>
<evidence type="ECO:0000313" key="5">
    <source>
        <dbReference type="Proteomes" id="UP000190831"/>
    </source>
</evidence>
<proteinExistence type="predicted"/>
<dbReference type="PANTHER" id="PTHR15139:SF0">
    <property type="entry name" value="TUBULIN-SPECIFIC CHAPERONE C"/>
    <property type="match status" value="1"/>
</dbReference>
<dbReference type="GO" id="GO:0005737">
    <property type="term" value="C:cytoplasm"/>
    <property type="evidence" value="ECO:0007669"/>
    <property type="project" value="UniProtKB-SubCell"/>
</dbReference>
<dbReference type="InterPro" id="IPR017901">
    <property type="entry name" value="C-CAP_CF_C-like"/>
</dbReference>
<evidence type="ECO:0000256" key="2">
    <source>
        <dbReference type="ARBA" id="ARBA00022490"/>
    </source>
</evidence>
<comment type="subcellular location">
    <subcellularLocation>
        <location evidence="1">Cytoplasm</location>
    </subcellularLocation>
</comment>
<dbReference type="GO" id="GO:0007021">
    <property type="term" value="P:tubulin complex assembly"/>
    <property type="evidence" value="ECO:0007669"/>
    <property type="project" value="TreeGrafter"/>
</dbReference>
<dbReference type="Proteomes" id="UP000190831">
    <property type="component" value="Chromosome C"/>
</dbReference>
<name>A0A1G4M995_LACFM</name>
<dbReference type="EMBL" id="LT598485">
    <property type="protein sequence ID" value="SCW00401.1"/>
    <property type="molecule type" value="Genomic_DNA"/>
</dbReference>
<dbReference type="Gene3D" id="1.20.58.1250">
    <property type="entry name" value="Tubulin Binding Cofactor C, N-terminal domain"/>
    <property type="match status" value="1"/>
</dbReference>
<dbReference type="OrthoDB" id="4035763at2759"/>